<proteinExistence type="predicted"/>
<dbReference type="EMBL" id="CABEEZ010000121">
    <property type="protein sequence ID" value="VTR50174.1"/>
    <property type="molecule type" value="Genomic_DNA"/>
</dbReference>
<dbReference type="InterPro" id="IPR021329">
    <property type="entry name" value="DUF2938"/>
</dbReference>
<sequence length="162" mass="18007">MDMLLHATVIGIAATLVMDLWAIGQKRLFNIPSLNYRLVGRWIGHMPRGKWVHHTIVQALPVKGEALMGWGAHYIIGIVFTWLFLIIMGPAWLEQPTFLPALAMGVISVVAPFFLMQPSFGFGFAAARTPQPNIARQRSLIAHASFGIGIYVSALLLQLVWF</sequence>
<protein>
    <submittedName>
        <fullName evidence="1">Protein of uncharacterized function (DUF2938)</fullName>
    </submittedName>
</protein>
<gene>
    <name evidence="1" type="ORF">NCTC12965_05944</name>
</gene>
<reference evidence="1" key="1">
    <citation type="submission" date="2019-05" db="EMBL/GenBank/DDBJ databases">
        <authorList>
            <consortium name="Pathogen Informatics"/>
        </authorList>
    </citation>
    <scope>NUCLEOTIDE SEQUENCE [LARGE SCALE GENOMIC DNA]</scope>
    <source>
        <strain evidence="1">NCTC12965</strain>
    </source>
</reference>
<name>A0A0F7D1N8_SERFO</name>
<dbReference type="KEGG" id="sfw:WN53_09420"/>
<dbReference type="RefSeq" id="WP_024484656.1">
    <property type="nucleotide sequence ID" value="NZ_CAMKUH010000021.1"/>
</dbReference>
<dbReference type="Pfam" id="PF11158">
    <property type="entry name" value="DUF2938"/>
    <property type="match status" value="1"/>
</dbReference>
<accession>A0A0F7D1N8</accession>
<organism evidence="1">
    <name type="scientific">Serratia fonticola</name>
    <dbReference type="NCBI Taxonomy" id="47917"/>
    <lineage>
        <taxon>Bacteria</taxon>
        <taxon>Pseudomonadati</taxon>
        <taxon>Pseudomonadota</taxon>
        <taxon>Gammaproteobacteria</taxon>
        <taxon>Enterobacterales</taxon>
        <taxon>Yersiniaceae</taxon>
        <taxon>Serratia</taxon>
    </lineage>
</organism>
<evidence type="ECO:0000313" key="1">
    <source>
        <dbReference type="EMBL" id="VTR50174.1"/>
    </source>
</evidence>
<dbReference type="GeneID" id="30320379"/>
<dbReference type="AlphaFoldDB" id="A0A0F7D1N8"/>